<evidence type="ECO:0000259" key="9">
    <source>
        <dbReference type="Pfam" id="PF14380"/>
    </source>
</evidence>
<gene>
    <name evidence="10" type="ORF">CFP56_028375</name>
</gene>
<dbReference type="GO" id="GO:0016020">
    <property type="term" value="C:membrane"/>
    <property type="evidence" value="ECO:0007669"/>
    <property type="project" value="UniProtKB-SubCell"/>
</dbReference>
<keyword evidence="11" id="KW-1185">Reference proteome</keyword>
<feature type="signal peptide" evidence="7">
    <location>
        <begin position="1"/>
        <end position="31"/>
    </location>
</feature>
<keyword evidence="4" id="KW-0325">Glycoprotein</keyword>
<dbReference type="Pfam" id="PF13947">
    <property type="entry name" value="GUB_WAK_bind"/>
    <property type="match status" value="1"/>
</dbReference>
<feature type="domain" description="Wall-associated receptor kinase C-terminal" evidence="9">
    <location>
        <begin position="316"/>
        <end position="352"/>
    </location>
</feature>
<evidence type="ECO:0000259" key="8">
    <source>
        <dbReference type="Pfam" id="PF13947"/>
    </source>
</evidence>
<evidence type="ECO:0000256" key="5">
    <source>
        <dbReference type="ARBA" id="ARBA00047899"/>
    </source>
</evidence>
<feature type="domain" description="Wall-associated receptor kinase C-terminal" evidence="9">
    <location>
        <begin position="369"/>
        <end position="405"/>
    </location>
</feature>
<dbReference type="Proteomes" id="UP000237347">
    <property type="component" value="Unassembled WGS sequence"/>
</dbReference>
<dbReference type="EMBL" id="PKMF04000464">
    <property type="protein sequence ID" value="KAK7830284.1"/>
    <property type="molecule type" value="Genomic_DNA"/>
</dbReference>
<sequence length="455" mass="49304">MQSTLTPYTPFFKLRILTLLLLQLQILPTLTLSPCRTSCGNVAIKYPFGLDDGCGAPQFRHMFNCTTDLFFTTPSGVYKVQSIDYDKKTMVVYDPAMSTCSILQPHHDFVMTDIQSVIIPPSPDTIFVLLNCSIDSPVLNHYKNLCFNFSGHSCDELYGSCNAFRLFHLLTNSTPPCCFTGYDTVKYMSMNILDCTHYTTVINSDNLKGIGPLDWVYGIKLSFTVAETGCERCAGSGGTCGFDTETVGFSCLCSTSMNATRECESLFQLFGTPPCCFTGYDTVKYMSMNILDCTHYTTVINSDNLKGIGPLDWVYGIKLSFTVAETGCERCAGSGGTCGFDTETVGFSCLCSTSMNATRECGPLDWVYGIKLSFTVAETGCERCAGSGGTCGFDTETVGFSCLCSTSMNATRECVDSNGFVAAARGEDERGFGGAGGWVPSEAPYSVGVAFESLE</sequence>
<feature type="domain" description="Wall-associated receptor kinase C-terminal" evidence="9">
    <location>
        <begin position="218"/>
        <end position="254"/>
    </location>
</feature>
<comment type="caution">
    <text evidence="10">The sequence shown here is derived from an EMBL/GenBank/DDBJ whole genome shotgun (WGS) entry which is preliminary data.</text>
</comment>
<feature type="domain" description="Wall-associated receptor kinase galacturonan-binding" evidence="8">
    <location>
        <begin position="35"/>
        <end position="94"/>
    </location>
</feature>
<comment type="catalytic activity">
    <reaction evidence="5">
        <text>L-threonyl-[protein] + ATP = O-phospho-L-threonyl-[protein] + ADP + H(+)</text>
        <dbReference type="Rhea" id="RHEA:46608"/>
        <dbReference type="Rhea" id="RHEA-COMP:11060"/>
        <dbReference type="Rhea" id="RHEA-COMP:11605"/>
        <dbReference type="ChEBI" id="CHEBI:15378"/>
        <dbReference type="ChEBI" id="CHEBI:30013"/>
        <dbReference type="ChEBI" id="CHEBI:30616"/>
        <dbReference type="ChEBI" id="CHEBI:61977"/>
        <dbReference type="ChEBI" id="CHEBI:456216"/>
        <dbReference type="EC" id="2.7.11.1"/>
    </reaction>
</comment>
<comment type="subcellular location">
    <subcellularLocation>
        <location evidence="1">Membrane</location>
        <topology evidence="1">Single-pass membrane protein</topology>
    </subcellularLocation>
</comment>
<evidence type="ECO:0000313" key="10">
    <source>
        <dbReference type="EMBL" id="KAK7830284.1"/>
    </source>
</evidence>
<dbReference type="PANTHER" id="PTHR33355:SF12">
    <property type="entry name" value="WALL-ASSOCIATED RECEPTOR KINASE CARBOXY-TERMINAL PROTEIN"/>
    <property type="match status" value="1"/>
</dbReference>
<evidence type="ECO:0000256" key="2">
    <source>
        <dbReference type="ARBA" id="ARBA00012513"/>
    </source>
</evidence>
<evidence type="ECO:0000313" key="11">
    <source>
        <dbReference type="Proteomes" id="UP000237347"/>
    </source>
</evidence>
<dbReference type="EC" id="2.7.11.1" evidence="2"/>
<dbReference type="PANTHER" id="PTHR33355">
    <property type="entry name" value="WALL-ASSOCIATED RECEPTOR KINASE CARBOXY-TERMINAL PROTEIN-RELATED"/>
    <property type="match status" value="1"/>
</dbReference>
<accession>A0AAW0JTF0</accession>
<proteinExistence type="predicted"/>
<dbReference type="GO" id="GO:0030247">
    <property type="term" value="F:polysaccharide binding"/>
    <property type="evidence" value="ECO:0007669"/>
    <property type="project" value="InterPro"/>
</dbReference>
<keyword evidence="3 7" id="KW-0732">Signal</keyword>
<protein>
    <recommendedName>
        <fullName evidence="2">non-specific serine/threonine protein kinase</fullName>
        <ecNumber evidence="2">2.7.11.1</ecNumber>
    </recommendedName>
</protein>
<evidence type="ECO:0000256" key="7">
    <source>
        <dbReference type="SAM" id="SignalP"/>
    </source>
</evidence>
<feature type="chain" id="PRO_5043317663" description="non-specific serine/threonine protein kinase" evidence="7">
    <location>
        <begin position="32"/>
        <end position="455"/>
    </location>
</feature>
<dbReference type="GO" id="GO:0004674">
    <property type="term" value="F:protein serine/threonine kinase activity"/>
    <property type="evidence" value="ECO:0007669"/>
    <property type="project" value="UniProtKB-EC"/>
</dbReference>
<evidence type="ECO:0000256" key="1">
    <source>
        <dbReference type="ARBA" id="ARBA00004167"/>
    </source>
</evidence>
<comment type="catalytic activity">
    <reaction evidence="6">
        <text>L-seryl-[protein] + ATP = O-phospho-L-seryl-[protein] + ADP + H(+)</text>
        <dbReference type="Rhea" id="RHEA:17989"/>
        <dbReference type="Rhea" id="RHEA-COMP:9863"/>
        <dbReference type="Rhea" id="RHEA-COMP:11604"/>
        <dbReference type="ChEBI" id="CHEBI:15378"/>
        <dbReference type="ChEBI" id="CHEBI:29999"/>
        <dbReference type="ChEBI" id="CHEBI:30616"/>
        <dbReference type="ChEBI" id="CHEBI:83421"/>
        <dbReference type="ChEBI" id="CHEBI:456216"/>
        <dbReference type="EC" id="2.7.11.1"/>
    </reaction>
</comment>
<organism evidence="10 11">
    <name type="scientific">Quercus suber</name>
    <name type="common">Cork oak</name>
    <dbReference type="NCBI Taxonomy" id="58331"/>
    <lineage>
        <taxon>Eukaryota</taxon>
        <taxon>Viridiplantae</taxon>
        <taxon>Streptophyta</taxon>
        <taxon>Embryophyta</taxon>
        <taxon>Tracheophyta</taxon>
        <taxon>Spermatophyta</taxon>
        <taxon>Magnoliopsida</taxon>
        <taxon>eudicotyledons</taxon>
        <taxon>Gunneridae</taxon>
        <taxon>Pentapetalae</taxon>
        <taxon>rosids</taxon>
        <taxon>fabids</taxon>
        <taxon>Fagales</taxon>
        <taxon>Fagaceae</taxon>
        <taxon>Quercus</taxon>
    </lineage>
</organism>
<dbReference type="AlphaFoldDB" id="A0AAW0JTF0"/>
<evidence type="ECO:0000256" key="6">
    <source>
        <dbReference type="ARBA" id="ARBA00048679"/>
    </source>
</evidence>
<reference evidence="10 11" key="1">
    <citation type="journal article" date="2018" name="Sci. Data">
        <title>The draft genome sequence of cork oak.</title>
        <authorList>
            <person name="Ramos A.M."/>
            <person name="Usie A."/>
            <person name="Barbosa P."/>
            <person name="Barros P.M."/>
            <person name="Capote T."/>
            <person name="Chaves I."/>
            <person name="Simoes F."/>
            <person name="Abreu I."/>
            <person name="Carrasquinho I."/>
            <person name="Faro C."/>
            <person name="Guimaraes J.B."/>
            <person name="Mendonca D."/>
            <person name="Nobrega F."/>
            <person name="Rodrigues L."/>
            <person name="Saibo N.J.M."/>
            <person name="Varela M.C."/>
            <person name="Egas C."/>
            <person name="Matos J."/>
            <person name="Miguel C.M."/>
            <person name="Oliveira M.M."/>
            <person name="Ricardo C.P."/>
            <person name="Goncalves S."/>
        </authorList>
    </citation>
    <scope>NUCLEOTIDE SEQUENCE [LARGE SCALE GENOMIC DNA]</scope>
    <source>
        <strain evidence="11">cv. HL8</strain>
    </source>
</reference>
<evidence type="ECO:0000256" key="4">
    <source>
        <dbReference type="ARBA" id="ARBA00023180"/>
    </source>
</evidence>
<dbReference type="InterPro" id="IPR025287">
    <property type="entry name" value="WAK_GUB"/>
</dbReference>
<evidence type="ECO:0000256" key="3">
    <source>
        <dbReference type="ARBA" id="ARBA00022729"/>
    </source>
</evidence>
<name>A0AAW0JTF0_QUESU</name>
<dbReference type="InterPro" id="IPR032872">
    <property type="entry name" value="WAK_assoc_C"/>
</dbReference>
<dbReference type="Pfam" id="PF14380">
    <property type="entry name" value="WAK_assoc"/>
    <property type="match status" value="3"/>
</dbReference>